<dbReference type="InterPro" id="IPR012766">
    <property type="entry name" value="Trehalose_OtsA"/>
</dbReference>
<comment type="pathway">
    <text evidence="1">Glycan biosynthesis; trehalose biosynthesis.</text>
</comment>
<evidence type="ECO:0000256" key="7">
    <source>
        <dbReference type="ARBA" id="ARBA00048039"/>
    </source>
</evidence>
<dbReference type="NCBIfam" id="TIGR01484">
    <property type="entry name" value="HAD-SF-IIB"/>
    <property type="match status" value="1"/>
</dbReference>
<evidence type="ECO:0000256" key="2">
    <source>
        <dbReference type="ARBA" id="ARBA00006330"/>
    </source>
</evidence>
<dbReference type="CDD" id="cd03788">
    <property type="entry name" value="GT20_TPS"/>
    <property type="match status" value="1"/>
</dbReference>
<gene>
    <name evidence="9" type="ORF">QQ020_31885</name>
</gene>
<comment type="catalytic activity">
    <reaction evidence="7">
        <text>D-glucose 6-phosphate + UDP-alpha-D-glucose = alpha,alpha-trehalose 6-phosphate + UDP + H(+)</text>
        <dbReference type="Rhea" id="RHEA:18889"/>
        <dbReference type="ChEBI" id="CHEBI:15378"/>
        <dbReference type="ChEBI" id="CHEBI:58223"/>
        <dbReference type="ChEBI" id="CHEBI:58429"/>
        <dbReference type="ChEBI" id="CHEBI:58885"/>
        <dbReference type="ChEBI" id="CHEBI:61548"/>
        <dbReference type="EC" id="2.4.1.15"/>
    </reaction>
</comment>
<evidence type="ECO:0000256" key="4">
    <source>
        <dbReference type="ARBA" id="ARBA00011881"/>
    </source>
</evidence>
<dbReference type="SUPFAM" id="SSF53756">
    <property type="entry name" value="UDP-Glycosyltransferase/glycogen phosphorylase"/>
    <property type="match status" value="1"/>
</dbReference>
<proteinExistence type="inferred from homology"/>
<name>A0ABT8LFZ1_9BACT</name>
<dbReference type="InterPro" id="IPR001830">
    <property type="entry name" value="Glyco_trans_20"/>
</dbReference>
<keyword evidence="6" id="KW-0808">Transferase</keyword>
<dbReference type="InterPro" id="IPR023214">
    <property type="entry name" value="HAD_sf"/>
</dbReference>
<accession>A0ABT8LFZ1</accession>
<dbReference type="NCBIfam" id="NF011071">
    <property type="entry name" value="PRK14501.1"/>
    <property type="match status" value="1"/>
</dbReference>
<sequence length="727" mass="84496">MSRIIIISNRLPVSITENEGDIDLKPSAGGLATGLKSLNSDKEIIWLGWPGIITNDISLQEKITDKLKDLKMYPVFLSQDKYDKYYQGFSNETLWPLFHYFQQYTMYMTSYWLAYKEVNMIFAEKLFKIARPDDIFWVQDYHLMLVPKLIREEYRKASIGFFLHIPFPSYELFRTLPWRSEILEGVLGADLVGFHTYDYVRHFLSAASRILDLSHHFLGRIMLNDRIVDVDSLPMGIDYDKFAEAVNDAETQKEIERYKKTIREGEKVVLAIDRLDYSKALPKRLKAFDRFLEWYPEYKRKLTLVIILVPSRSTVPQYQSLKDEIDLEVGKINGKWGTSNWTPIHYYYRSFRFSRLIAWYHISPIALVTPYRDGMNLVSKEYIATKTDGKGVLILSEMAGSAKELTSALQVNPNSTASIVEALHKAINMPEEEQKTRNKRMQKIIRRNNINSWANSFLTRLQELRKQSDKLLEKQFDEDTEDRLLNDYKKSTKRLIFLDYDGTLVGFKNDPMKARPPEELLADLEKLCDDEKNKVVIISGRDKNTLGSWFDHLPLHLIAEHGAWQKGTNGDWCKMNDLKDSWKSGIREFLEKIVDRTPGSFIEEKSYSIAWHYRKLDPGLAEIRKHELMEKLNLRISGTNLQLMEGNKVLEVKDNKVNKGLAAKTWLNKEDWSFIMAVGDDYTDEDTFKALPEKAYTLKVGFTATSARYNIDTVKNVQALISKMTAL</sequence>
<dbReference type="NCBIfam" id="TIGR00685">
    <property type="entry name" value="T6PP"/>
    <property type="match status" value="1"/>
</dbReference>
<evidence type="ECO:0000313" key="10">
    <source>
        <dbReference type="Proteomes" id="UP001172083"/>
    </source>
</evidence>
<evidence type="ECO:0000256" key="6">
    <source>
        <dbReference type="ARBA" id="ARBA00022679"/>
    </source>
</evidence>
<comment type="caution">
    <text evidence="9">The sequence shown here is derived from an EMBL/GenBank/DDBJ whole genome shotgun (WGS) entry which is preliminary data.</text>
</comment>
<dbReference type="NCBIfam" id="TIGR02400">
    <property type="entry name" value="trehalose_OtsA"/>
    <property type="match status" value="1"/>
</dbReference>
<dbReference type="RefSeq" id="WP_346762052.1">
    <property type="nucleotide sequence ID" value="NZ_JAUJEB010000010.1"/>
</dbReference>
<comment type="similarity">
    <text evidence="2">In the C-terminal section; belongs to the trehalose phosphatase family.</text>
</comment>
<dbReference type="Gene3D" id="3.30.70.1020">
    <property type="entry name" value="Trehalose-6-phosphate phosphatase related protein, domain 2"/>
    <property type="match status" value="1"/>
</dbReference>
<dbReference type="PANTHER" id="PTHR10788">
    <property type="entry name" value="TREHALOSE-6-PHOSPHATE SYNTHASE"/>
    <property type="match status" value="1"/>
</dbReference>
<dbReference type="EC" id="2.4.1.15" evidence="8"/>
<comment type="similarity">
    <text evidence="3">Belongs to the glycosyltransferase 20 family.</text>
</comment>
<keyword evidence="10" id="KW-1185">Reference proteome</keyword>
<dbReference type="Pfam" id="PF02358">
    <property type="entry name" value="Trehalose_PPase"/>
    <property type="match status" value="1"/>
</dbReference>
<evidence type="ECO:0000256" key="8">
    <source>
        <dbReference type="NCBIfam" id="TIGR02400"/>
    </source>
</evidence>
<dbReference type="Pfam" id="PF00982">
    <property type="entry name" value="Glyco_transf_20"/>
    <property type="match status" value="1"/>
</dbReference>
<reference evidence="9" key="1">
    <citation type="submission" date="2023-06" db="EMBL/GenBank/DDBJ databases">
        <title>Genomic of Agaribacillus aureum.</title>
        <authorList>
            <person name="Wang G."/>
        </authorList>
    </citation>
    <scope>NUCLEOTIDE SEQUENCE</scope>
    <source>
        <strain evidence="9">BMA12</strain>
    </source>
</reference>
<dbReference type="Gene3D" id="3.40.50.2000">
    <property type="entry name" value="Glycogen Phosphorylase B"/>
    <property type="match status" value="2"/>
</dbReference>
<protein>
    <recommendedName>
        <fullName evidence="8">Alpha,alpha-trehalose-phosphate synthase</fullName>
        <ecNumber evidence="8">2.4.1.15</ecNumber>
    </recommendedName>
</protein>
<comment type="subunit">
    <text evidence="4">Homotetramer.</text>
</comment>
<dbReference type="SUPFAM" id="SSF56784">
    <property type="entry name" value="HAD-like"/>
    <property type="match status" value="1"/>
</dbReference>
<evidence type="ECO:0000256" key="5">
    <source>
        <dbReference type="ARBA" id="ARBA00022676"/>
    </source>
</evidence>
<evidence type="ECO:0000256" key="1">
    <source>
        <dbReference type="ARBA" id="ARBA00005199"/>
    </source>
</evidence>
<keyword evidence="5" id="KW-0328">Glycosyltransferase</keyword>
<organism evidence="9 10">
    <name type="scientific">Agaribacillus aureus</name>
    <dbReference type="NCBI Taxonomy" id="3051825"/>
    <lineage>
        <taxon>Bacteria</taxon>
        <taxon>Pseudomonadati</taxon>
        <taxon>Bacteroidota</taxon>
        <taxon>Cytophagia</taxon>
        <taxon>Cytophagales</taxon>
        <taxon>Splendidivirgaceae</taxon>
        <taxon>Agaribacillus</taxon>
    </lineage>
</organism>
<dbReference type="InterPro" id="IPR006379">
    <property type="entry name" value="HAD-SF_hydro_IIB"/>
</dbReference>
<dbReference type="CDD" id="cd01627">
    <property type="entry name" value="HAD_TPP"/>
    <property type="match status" value="1"/>
</dbReference>
<evidence type="ECO:0000256" key="3">
    <source>
        <dbReference type="ARBA" id="ARBA00008799"/>
    </source>
</evidence>
<dbReference type="Proteomes" id="UP001172083">
    <property type="component" value="Unassembled WGS sequence"/>
</dbReference>
<evidence type="ECO:0000313" key="9">
    <source>
        <dbReference type="EMBL" id="MDN5216714.1"/>
    </source>
</evidence>
<dbReference type="PANTHER" id="PTHR10788:SF106">
    <property type="entry name" value="BCDNA.GH08860"/>
    <property type="match status" value="1"/>
</dbReference>
<dbReference type="Gene3D" id="3.40.50.1000">
    <property type="entry name" value="HAD superfamily/HAD-like"/>
    <property type="match status" value="1"/>
</dbReference>
<dbReference type="EMBL" id="JAUJEB010000010">
    <property type="protein sequence ID" value="MDN5216714.1"/>
    <property type="molecule type" value="Genomic_DNA"/>
</dbReference>
<dbReference type="InterPro" id="IPR003337">
    <property type="entry name" value="Trehalose_PPase"/>
</dbReference>
<dbReference type="InterPro" id="IPR036412">
    <property type="entry name" value="HAD-like_sf"/>
</dbReference>